<dbReference type="PROSITE" id="PS01124">
    <property type="entry name" value="HTH_ARAC_FAMILY_2"/>
    <property type="match status" value="1"/>
</dbReference>
<dbReference type="SUPFAM" id="SSF46689">
    <property type="entry name" value="Homeodomain-like"/>
    <property type="match status" value="2"/>
</dbReference>
<dbReference type="AlphaFoldDB" id="A0AAP2G4F0"/>
<gene>
    <name evidence="5" type="ORF">IV417_12575</name>
</gene>
<dbReference type="SMART" id="SM00342">
    <property type="entry name" value="HTH_ARAC"/>
    <property type="match status" value="1"/>
</dbReference>
<evidence type="ECO:0000313" key="6">
    <source>
        <dbReference type="Proteomes" id="UP001315686"/>
    </source>
</evidence>
<dbReference type="SUPFAM" id="SSF51182">
    <property type="entry name" value="RmlC-like cupins"/>
    <property type="match status" value="1"/>
</dbReference>
<dbReference type="Pfam" id="PF12852">
    <property type="entry name" value="Cupin_6"/>
    <property type="match status" value="1"/>
</dbReference>
<dbReference type="PANTHER" id="PTHR46796:SF7">
    <property type="entry name" value="ARAC FAMILY TRANSCRIPTIONAL REGULATOR"/>
    <property type="match status" value="1"/>
</dbReference>
<reference evidence="5 6" key="1">
    <citation type="journal article" date="2021" name="Arch. Microbiol.">
        <title>Harenicola maris gen. nov., sp. nov. isolated from the Sea of Japan shallow sediments.</title>
        <authorList>
            <person name="Romanenko L.A."/>
            <person name="Kurilenko V.V."/>
            <person name="Chernysheva N.Y."/>
            <person name="Tekutyeva L.A."/>
            <person name="Velansky P.V."/>
            <person name="Svetashev V.I."/>
            <person name="Isaeva M.P."/>
        </authorList>
    </citation>
    <scope>NUCLEOTIDE SEQUENCE [LARGE SCALE GENOMIC DNA]</scope>
    <source>
        <strain evidence="5 6">KMM 3653</strain>
    </source>
</reference>
<dbReference type="PRINTS" id="PR00032">
    <property type="entry name" value="HTHARAC"/>
</dbReference>
<feature type="domain" description="HTH araC/xylS-type" evidence="4">
    <location>
        <begin position="198"/>
        <end position="299"/>
    </location>
</feature>
<dbReference type="Gene3D" id="1.10.10.60">
    <property type="entry name" value="Homeodomain-like"/>
    <property type="match status" value="2"/>
</dbReference>
<dbReference type="GO" id="GO:0043565">
    <property type="term" value="F:sequence-specific DNA binding"/>
    <property type="evidence" value="ECO:0007669"/>
    <property type="project" value="InterPro"/>
</dbReference>
<evidence type="ECO:0000256" key="2">
    <source>
        <dbReference type="ARBA" id="ARBA00023125"/>
    </source>
</evidence>
<dbReference type="InterPro" id="IPR018062">
    <property type="entry name" value="HTH_AraC-typ_CS"/>
</dbReference>
<dbReference type="InterPro" id="IPR020449">
    <property type="entry name" value="Tscrpt_reg_AraC-type_HTH"/>
</dbReference>
<dbReference type="RefSeq" id="WP_327794438.1">
    <property type="nucleotide sequence ID" value="NZ_JADQAZ010000002.1"/>
</dbReference>
<sequence>MDPLSDVLEMLGFRSSIYFQKDFCGNWKMAVADTGFAQFHYIVRGTAMIEHGDVVEHLSAGDLVVFPKGAAHAICDTPDSPAISGQEVIAEMQAGNEPFLEGDRTTRMICGHFHYDLTHQHPLVKDLPSRILLKTSEMEMGTLLSSLIALIVNETLTKEMGSRTVTQYLSQAFFAAILRAHFVETGSRIGFYAGMRDARIVSALSAIHEPDGWKYNLADLASISGMSRSSFASVFKAHMGQTPGDYALNWRMFKARQSLERTADTIDQIAHDNGYGSSSAFSRAFRAVMGVNPNQLRPSLGK</sequence>
<dbReference type="EMBL" id="JADQAZ010000002">
    <property type="protein sequence ID" value="MBT0958225.1"/>
    <property type="molecule type" value="Genomic_DNA"/>
</dbReference>
<name>A0AAP2G4F0_9RHOB</name>
<dbReference type="InterPro" id="IPR018060">
    <property type="entry name" value="HTH_AraC"/>
</dbReference>
<keyword evidence="1" id="KW-0805">Transcription regulation</keyword>
<dbReference type="PROSITE" id="PS00041">
    <property type="entry name" value="HTH_ARAC_FAMILY_1"/>
    <property type="match status" value="2"/>
</dbReference>
<keyword evidence="2" id="KW-0238">DNA-binding</keyword>
<keyword evidence="3" id="KW-0804">Transcription</keyword>
<protein>
    <submittedName>
        <fullName evidence="5">AraC family transcriptional regulator</fullName>
    </submittedName>
</protein>
<evidence type="ECO:0000313" key="5">
    <source>
        <dbReference type="EMBL" id="MBT0958225.1"/>
    </source>
</evidence>
<dbReference type="InterPro" id="IPR009057">
    <property type="entry name" value="Homeodomain-like_sf"/>
</dbReference>
<dbReference type="PANTHER" id="PTHR46796">
    <property type="entry name" value="HTH-TYPE TRANSCRIPTIONAL ACTIVATOR RHAS-RELATED"/>
    <property type="match status" value="1"/>
</dbReference>
<evidence type="ECO:0000256" key="1">
    <source>
        <dbReference type="ARBA" id="ARBA00023015"/>
    </source>
</evidence>
<dbReference type="InterPro" id="IPR014710">
    <property type="entry name" value="RmlC-like_jellyroll"/>
</dbReference>
<dbReference type="InterPro" id="IPR032783">
    <property type="entry name" value="AraC_lig"/>
</dbReference>
<keyword evidence="6" id="KW-1185">Reference proteome</keyword>
<dbReference type="Gene3D" id="2.60.120.10">
    <property type="entry name" value="Jelly Rolls"/>
    <property type="match status" value="1"/>
</dbReference>
<dbReference type="Proteomes" id="UP001315686">
    <property type="component" value="Unassembled WGS sequence"/>
</dbReference>
<dbReference type="InterPro" id="IPR050204">
    <property type="entry name" value="AraC_XylS_family_regulators"/>
</dbReference>
<organism evidence="5 6">
    <name type="scientific">Harenicola maris</name>
    <dbReference type="NCBI Taxonomy" id="2841044"/>
    <lineage>
        <taxon>Bacteria</taxon>
        <taxon>Pseudomonadati</taxon>
        <taxon>Pseudomonadota</taxon>
        <taxon>Alphaproteobacteria</taxon>
        <taxon>Rhodobacterales</taxon>
        <taxon>Paracoccaceae</taxon>
        <taxon>Harenicola</taxon>
    </lineage>
</organism>
<evidence type="ECO:0000256" key="3">
    <source>
        <dbReference type="ARBA" id="ARBA00023163"/>
    </source>
</evidence>
<proteinExistence type="predicted"/>
<dbReference type="InterPro" id="IPR011051">
    <property type="entry name" value="RmlC_Cupin_sf"/>
</dbReference>
<comment type="caution">
    <text evidence="5">The sequence shown here is derived from an EMBL/GenBank/DDBJ whole genome shotgun (WGS) entry which is preliminary data.</text>
</comment>
<dbReference type="GO" id="GO:0003700">
    <property type="term" value="F:DNA-binding transcription factor activity"/>
    <property type="evidence" value="ECO:0007669"/>
    <property type="project" value="InterPro"/>
</dbReference>
<accession>A0AAP2G4F0</accession>
<evidence type="ECO:0000259" key="4">
    <source>
        <dbReference type="PROSITE" id="PS01124"/>
    </source>
</evidence>
<dbReference type="Pfam" id="PF12833">
    <property type="entry name" value="HTH_18"/>
    <property type="match status" value="1"/>
</dbReference>